<feature type="compositionally biased region" description="Polar residues" evidence="1">
    <location>
        <begin position="28"/>
        <end position="42"/>
    </location>
</feature>
<protein>
    <submittedName>
        <fullName evidence="3">Uncharacterized protein</fullName>
    </submittedName>
</protein>
<evidence type="ECO:0000256" key="1">
    <source>
        <dbReference type="SAM" id="MobiDB-lite"/>
    </source>
</evidence>
<keyword evidence="2" id="KW-0812">Transmembrane</keyword>
<proteinExistence type="predicted"/>
<evidence type="ECO:0000313" key="3">
    <source>
        <dbReference type="EMBL" id="EGE77564.2"/>
    </source>
</evidence>
<dbReference type="EMBL" id="GG749407">
    <property type="protein sequence ID" value="EGE77564.2"/>
    <property type="molecule type" value="Genomic_DNA"/>
</dbReference>
<dbReference type="AlphaFoldDB" id="F2T280"/>
<feature type="transmembrane region" description="Helical" evidence="2">
    <location>
        <begin position="69"/>
        <end position="90"/>
    </location>
</feature>
<accession>F2T280</accession>
<feature type="transmembrane region" description="Helical" evidence="2">
    <location>
        <begin position="110"/>
        <end position="130"/>
    </location>
</feature>
<evidence type="ECO:0000256" key="2">
    <source>
        <dbReference type="SAM" id="Phobius"/>
    </source>
</evidence>
<keyword evidence="2" id="KW-0472">Membrane</keyword>
<name>F2T280_AJEDA</name>
<sequence length="404" mass="44294">MDGEEQKRTHRKKVPEELDLEKSAGYVFSNNDSPGTTTSSQPLIDHDKLESPPFTPDSPHSGCYKLERYYGRTLAGILVPLAVTGFWVAISLDLLQERDIVAYGSEHEILIYYAWFTLAVFGLCLSQYGLAMAWGIRLSYNCSAVKSASEFKVLTRKPSLDSVYRGLAAVGKSSSFEGNGTVLALSPPPPAPSKHMGACARGRDFKVDSTPTPDKHCRPYRCALCTPYSVQWITSDLGTATLDARTSTYTDSKRSPSPPFKEAEIESPASRFGYAAAEILKAIMRAYAMDALQLMYDGIYSTEVGASYIAKNLTSSRRGKVLGRRRFNPSIPGTLFVIWSFSSAILGVTYGFRCRWSETLDGYSLFHFGVDLAHEVRQGSELSSTGGIVPVESRNALGSRSCLA</sequence>
<keyword evidence="2" id="KW-1133">Transmembrane helix</keyword>
<dbReference type="HOGENOM" id="CLU_735635_0_0_1"/>
<reference evidence="3" key="1">
    <citation type="submission" date="2010-03" db="EMBL/GenBank/DDBJ databases">
        <title>Annotation of Blastomyces dermatitidis strain ATCC 18188.</title>
        <authorList>
            <consortium name="The Broad Institute Genome Sequencing Platform"/>
            <consortium name="Broad Institute Genome Sequencing Center for Infectious Disease."/>
            <person name="Cuomo C."/>
            <person name="Klein B."/>
            <person name="Sullivan T."/>
            <person name="Heitman J."/>
            <person name="Young S."/>
            <person name="Zeng Q."/>
            <person name="Gargeya S."/>
            <person name="Alvarado L."/>
            <person name="Berlin A.M."/>
            <person name="Chapman S.B."/>
            <person name="Chen Z."/>
            <person name="Freedman E."/>
            <person name="Gellesch M."/>
            <person name="Goldberg J."/>
            <person name="Griggs A."/>
            <person name="Gujja S."/>
            <person name="Heilman E."/>
            <person name="Heiman D."/>
            <person name="Howarth C."/>
            <person name="Mehta T."/>
            <person name="Neiman D."/>
            <person name="Pearson M."/>
            <person name="Roberts A."/>
            <person name="Saif S."/>
            <person name="Shea T."/>
            <person name="Shenoy N."/>
            <person name="Sisk P."/>
            <person name="Stolte C."/>
            <person name="Sykes S."/>
            <person name="White J."/>
            <person name="Yandava C."/>
            <person name="Haas B."/>
            <person name="Nusbaum C."/>
            <person name="Birren B."/>
        </authorList>
    </citation>
    <scope>NUCLEOTIDE SEQUENCE [LARGE SCALE GENOMIC DNA]</scope>
    <source>
        <strain evidence="3">ATCC 18188</strain>
    </source>
</reference>
<dbReference type="OrthoDB" id="5287717at2759"/>
<dbReference type="Proteomes" id="UP000007802">
    <property type="component" value="Unassembled WGS sequence"/>
</dbReference>
<gene>
    <name evidence="3" type="ORF">BDDG_00501</name>
</gene>
<feature type="transmembrane region" description="Helical" evidence="2">
    <location>
        <begin position="333"/>
        <end position="352"/>
    </location>
</feature>
<feature type="region of interest" description="Disordered" evidence="1">
    <location>
        <begin position="1"/>
        <end position="56"/>
    </location>
</feature>
<organism evidence="3">
    <name type="scientific">Ajellomyces dermatitidis (strain ATCC 18188 / CBS 674.68)</name>
    <name type="common">Blastomyces dermatitidis</name>
    <dbReference type="NCBI Taxonomy" id="653446"/>
    <lineage>
        <taxon>Eukaryota</taxon>
        <taxon>Fungi</taxon>
        <taxon>Dikarya</taxon>
        <taxon>Ascomycota</taxon>
        <taxon>Pezizomycotina</taxon>
        <taxon>Eurotiomycetes</taxon>
        <taxon>Eurotiomycetidae</taxon>
        <taxon>Onygenales</taxon>
        <taxon>Ajellomycetaceae</taxon>
        <taxon>Blastomyces</taxon>
    </lineage>
</organism>